<evidence type="ECO:0000313" key="2">
    <source>
        <dbReference type="Proteomes" id="UP000192578"/>
    </source>
</evidence>
<dbReference type="Proteomes" id="UP000192578">
    <property type="component" value="Unassembled WGS sequence"/>
</dbReference>
<dbReference type="AlphaFoldDB" id="A0A1W0WLB3"/>
<gene>
    <name evidence="1" type="ORF">BV898_09918</name>
</gene>
<keyword evidence="2" id="KW-1185">Reference proteome</keyword>
<proteinExistence type="predicted"/>
<name>A0A1W0WLB3_HYPEX</name>
<reference evidence="2" key="1">
    <citation type="submission" date="2017-01" db="EMBL/GenBank/DDBJ databases">
        <title>Comparative genomics of anhydrobiosis in the tardigrade Hypsibius dujardini.</title>
        <authorList>
            <person name="Yoshida Y."/>
            <person name="Koutsovoulos G."/>
            <person name="Laetsch D."/>
            <person name="Stevens L."/>
            <person name="Kumar S."/>
            <person name="Horikawa D."/>
            <person name="Ishino K."/>
            <person name="Komine S."/>
            <person name="Tomita M."/>
            <person name="Blaxter M."/>
            <person name="Arakawa K."/>
        </authorList>
    </citation>
    <scope>NUCLEOTIDE SEQUENCE [LARGE SCALE GENOMIC DNA]</scope>
    <source>
        <strain evidence="2">Z151</strain>
    </source>
</reference>
<dbReference type="EMBL" id="MTYJ01000080">
    <property type="protein sequence ID" value="OQV15998.1"/>
    <property type="molecule type" value="Genomic_DNA"/>
</dbReference>
<comment type="caution">
    <text evidence="1">The sequence shown here is derived from an EMBL/GenBank/DDBJ whole genome shotgun (WGS) entry which is preliminary data.</text>
</comment>
<protein>
    <submittedName>
        <fullName evidence="1">Uncharacterized protein</fullName>
    </submittedName>
</protein>
<sequence>MDWHQSMSTRATWTEMRQAFLKAFGKQWVDMSLDEKTTHRLAREEPYSYTTRILRNLEHTHPEYSSALVKRFQASGSSAAPVLAAYESPSVARQMENTTKSANTDLQMKALADEIASLKVRLKTER</sequence>
<organism evidence="1 2">
    <name type="scientific">Hypsibius exemplaris</name>
    <name type="common">Freshwater tardigrade</name>
    <dbReference type="NCBI Taxonomy" id="2072580"/>
    <lineage>
        <taxon>Eukaryota</taxon>
        <taxon>Metazoa</taxon>
        <taxon>Ecdysozoa</taxon>
        <taxon>Tardigrada</taxon>
        <taxon>Eutardigrada</taxon>
        <taxon>Parachela</taxon>
        <taxon>Hypsibioidea</taxon>
        <taxon>Hypsibiidae</taxon>
        <taxon>Hypsibius</taxon>
    </lineage>
</organism>
<accession>A0A1W0WLB3</accession>
<evidence type="ECO:0000313" key="1">
    <source>
        <dbReference type="EMBL" id="OQV15998.1"/>
    </source>
</evidence>